<evidence type="ECO:0000256" key="1">
    <source>
        <dbReference type="SAM" id="Phobius"/>
    </source>
</evidence>
<reference evidence="2" key="1">
    <citation type="submission" date="2018-02" db="EMBL/GenBank/DDBJ databases">
        <title>Rhizophora mucronata_Transcriptome.</title>
        <authorList>
            <person name="Meera S.P."/>
            <person name="Sreeshan A."/>
            <person name="Augustine A."/>
        </authorList>
    </citation>
    <scope>NUCLEOTIDE SEQUENCE</scope>
    <source>
        <tissue evidence="2">Leaf</tissue>
    </source>
</reference>
<proteinExistence type="predicted"/>
<protein>
    <submittedName>
        <fullName evidence="2">Uncharacterized protein</fullName>
    </submittedName>
</protein>
<dbReference type="AlphaFoldDB" id="A0A2P2PSG9"/>
<accession>A0A2P2PSG9</accession>
<evidence type="ECO:0000313" key="2">
    <source>
        <dbReference type="EMBL" id="MBX57680.1"/>
    </source>
</evidence>
<feature type="transmembrane region" description="Helical" evidence="1">
    <location>
        <begin position="20"/>
        <end position="45"/>
    </location>
</feature>
<keyword evidence="1" id="KW-0812">Transmembrane</keyword>
<dbReference type="PROSITE" id="PS51257">
    <property type="entry name" value="PROKAR_LIPOPROTEIN"/>
    <property type="match status" value="1"/>
</dbReference>
<keyword evidence="1" id="KW-1133">Transmembrane helix</keyword>
<keyword evidence="1" id="KW-0472">Membrane</keyword>
<dbReference type="EMBL" id="GGEC01077196">
    <property type="protein sequence ID" value="MBX57680.1"/>
    <property type="molecule type" value="Transcribed_RNA"/>
</dbReference>
<organism evidence="2">
    <name type="scientific">Rhizophora mucronata</name>
    <name type="common">Asiatic mangrove</name>
    <dbReference type="NCBI Taxonomy" id="61149"/>
    <lineage>
        <taxon>Eukaryota</taxon>
        <taxon>Viridiplantae</taxon>
        <taxon>Streptophyta</taxon>
        <taxon>Embryophyta</taxon>
        <taxon>Tracheophyta</taxon>
        <taxon>Spermatophyta</taxon>
        <taxon>Magnoliopsida</taxon>
        <taxon>eudicotyledons</taxon>
        <taxon>Gunneridae</taxon>
        <taxon>Pentapetalae</taxon>
        <taxon>rosids</taxon>
        <taxon>fabids</taxon>
        <taxon>Malpighiales</taxon>
        <taxon>Rhizophoraceae</taxon>
        <taxon>Rhizophora</taxon>
    </lineage>
</organism>
<sequence length="51" mass="5870">MSKFHAYELEREEPNDMFLLTILFVGNTGLMACMIDSVNVLVVSIGHHLWF</sequence>
<name>A0A2P2PSG9_RHIMU</name>